<feature type="compositionally biased region" description="Basic and acidic residues" evidence="1">
    <location>
        <begin position="169"/>
        <end position="182"/>
    </location>
</feature>
<evidence type="ECO:0000313" key="2">
    <source>
        <dbReference type="EMBL" id="CAD7083218.1"/>
    </source>
</evidence>
<dbReference type="Proteomes" id="UP000594454">
    <property type="component" value="Chromosome 2"/>
</dbReference>
<dbReference type="EMBL" id="LR899010">
    <property type="protein sequence ID" value="CAD7083218.1"/>
    <property type="molecule type" value="Genomic_DNA"/>
</dbReference>
<keyword evidence="3" id="KW-1185">Reference proteome</keyword>
<proteinExistence type="predicted"/>
<organism evidence="2 3">
    <name type="scientific">Hermetia illucens</name>
    <name type="common">Black soldier fly</name>
    <dbReference type="NCBI Taxonomy" id="343691"/>
    <lineage>
        <taxon>Eukaryota</taxon>
        <taxon>Metazoa</taxon>
        <taxon>Ecdysozoa</taxon>
        <taxon>Arthropoda</taxon>
        <taxon>Hexapoda</taxon>
        <taxon>Insecta</taxon>
        <taxon>Pterygota</taxon>
        <taxon>Neoptera</taxon>
        <taxon>Endopterygota</taxon>
        <taxon>Diptera</taxon>
        <taxon>Brachycera</taxon>
        <taxon>Stratiomyomorpha</taxon>
        <taxon>Stratiomyidae</taxon>
        <taxon>Hermetiinae</taxon>
        <taxon>Hermetia</taxon>
    </lineage>
</organism>
<sequence length="213" mass="24743">MSSNIDLAISFHLGKVQELKSIKSEVENLERNALGFVCRRNDGKYEDLITGDDVLNCLERVNKKIKMNEERLLQLNIHKMESSLSVVCSFEEEYLPEDFIGNMSHPMCLQSYKNEPARDSTCHFKYGNATARSSHGYLRHSFEADGTAVQLPHSKRTPAWRLSPLSIPRKSDMPTRPAEERPFRPVPRRASYRDGRRFVSLELWNRQKTDFFY</sequence>
<accession>A0A7R8ULS6</accession>
<dbReference type="AlphaFoldDB" id="A0A7R8ULS6"/>
<dbReference type="InParanoid" id="A0A7R8ULS6"/>
<feature type="region of interest" description="Disordered" evidence="1">
    <location>
        <begin position="162"/>
        <end position="182"/>
    </location>
</feature>
<name>A0A7R8ULS6_HERIL</name>
<evidence type="ECO:0000256" key="1">
    <source>
        <dbReference type="SAM" id="MobiDB-lite"/>
    </source>
</evidence>
<reference evidence="2 3" key="1">
    <citation type="submission" date="2020-11" db="EMBL/GenBank/DDBJ databases">
        <authorList>
            <person name="Wallbank WR R."/>
            <person name="Pardo Diaz C."/>
            <person name="Kozak K."/>
            <person name="Martin S."/>
            <person name="Jiggins C."/>
            <person name="Moest M."/>
            <person name="Warren A I."/>
            <person name="Generalovic N T."/>
            <person name="Byers J.R.P. K."/>
            <person name="Montejo-Kovacevich G."/>
            <person name="Yen C E."/>
        </authorList>
    </citation>
    <scope>NUCLEOTIDE SEQUENCE [LARGE SCALE GENOMIC DNA]</scope>
</reference>
<evidence type="ECO:0000313" key="3">
    <source>
        <dbReference type="Proteomes" id="UP000594454"/>
    </source>
</evidence>
<gene>
    <name evidence="2" type="ORF">HERILL_LOCUS6191</name>
</gene>
<protein>
    <submittedName>
        <fullName evidence="2">Uncharacterized protein</fullName>
    </submittedName>
</protein>